<dbReference type="Pfam" id="PF00526">
    <property type="entry name" value="Dicty_CTDC"/>
    <property type="match status" value="5"/>
</dbReference>
<feature type="compositionally biased region" description="Gly residues" evidence="5">
    <location>
        <begin position="24"/>
        <end position="41"/>
    </location>
</feature>
<dbReference type="Pfam" id="PF00127">
    <property type="entry name" value="Copper-bind"/>
    <property type="match status" value="1"/>
</dbReference>
<feature type="region of interest" description="Disordered" evidence="5">
    <location>
        <begin position="15"/>
        <end position="41"/>
    </location>
</feature>
<keyword evidence="2" id="KW-0479">Metal-binding</keyword>
<organism evidence="7 8">
    <name type="scientific">Polyangium spumosum</name>
    <dbReference type="NCBI Taxonomy" id="889282"/>
    <lineage>
        <taxon>Bacteria</taxon>
        <taxon>Pseudomonadati</taxon>
        <taxon>Myxococcota</taxon>
        <taxon>Polyangia</taxon>
        <taxon>Polyangiales</taxon>
        <taxon>Polyangiaceae</taxon>
        <taxon>Polyangium</taxon>
    </lineage>
</organism>
<evidence type="ECO:0000256" key="2">
    <source>
        <dbReference type="ARBA" id="ARBA00022723"/>
    </source>
</evidence>
<dbReference type="InterPro" id="IPR008972">
    <property type="entry name" value="Cupredoxin"/>
</dbReference>
<reference evidence="7 8" key="1">
    <citation type="submission" date="2019-10" db="EMBL/GenBank/DDBJ databases">
        <title>A soil myxobacterium in the family Polyangiaceae.</title>
        <authorList>
            <person name="Li Y."/>
            <person name="Wang J."/>
        </authorList>
    </citation>
    <scope>NUCLEOTIDE SEQUENCE [LARGE SCALE GENOMIC DNA]</scope>
    <source>
        <strain evidence="7 8">DSM 14734</strain>
    </source>
</reference>
<dbReference type="Gene3D" id="2.60.40.420">
    <property type="entry name" value="Cupredoxins - blue copper proteins"/>
    <property type="match status" value="1"/>
</dbReference>
<evidence type="ECO:0000256" key="5">
    <source>
        <dbReference type="SAM" id="MobiDB-lite"/>
    </source>
</evidence>
<dbReference type="AlphaFoldDB" id="A0A6N7Q1K4"/>
<evidence type="ECO:0000313" key="7">
    <source>
        <dbReference type="EMBL" id="MRG98163.1"/>
    </source>
</evidence>
<dbReference type="EMBL" id="WJIE01000026">
    <property type="protein sequence ID" value="MRG98163.1"/>
    <property type="molecule type" value="Genomic_DNA"/>
</dbReference>
<dbReference type="SUPFAM" id="SSF49503">
    <property type="entry name" value="Cupredoxins"/>
    <property type="match status" value="1"/>
</dbReference>
<keyword evidence="8" id="KW-1185">Reference proteome</keyword>
<evidence type="ECO:0000313" key="8">
    <source>
        <dbReference type="Proteomes" id="UP000440224"/>
    </source>
</evidence>
<evidence type="ECO:0000256" key="1">
    <source>
        <dbReference type="ARBA" id="ARBA00022448"/>
    </source>
</evidence>
<sequence length="559" mass="54257">MAAVLATGCNQILGLVPGEPLPEGEGGSNGGSGGLGGSGGDGGAGGMGGAGGAGGMGGAGGIGGAGGTGGSGGTSAECNVPTDCPETSNECVSATCTVGICGTAFKPTGTICGVNMNLACDGAGQCTGCVTANDCSGQNDECQLRTCIGGACGVAYAAVDDGNACTMDACDPMTGVSHTPINPDDGNACTVDACDPRTGVSHTPVNPDDGNACTVDACDPMTGVSHTPVINDGNPCTADSCDPMTGVSNTPLPAGTDCGMGKQCDGMGQCTGCIDAFDCPGQVTECRAPTCTNGICGTIYAPAGTPLSTESSGDCKRHVCDGMGAAIVEDDAMDEPDDNNSCTLDACLAGAPTHLPVALGTTCTDGGGTVCDDNGTCVACNVDADCMNGDVCMANACVAPATCMDGIMNGDETGVDCGGAMCLKCNGDACGSDAECQSGICSGGMCVANINGCTPSMATDLTAMSATTVTFSSLSYTPKCIKVKAGTVVTFSGSFANHPLQGGYMDLANLPTPAASGPFVPVTDAGTSKGFTLSTQGTYPFYCVPHASLGMNGAVFVVP</sequence>
<protein>
    <recommendedName>
        <fullName evidence="6">Blue (type 1) copper domain-containing protein</fullName>
    </recommendedName>
</protein>
<comment type="caution">
    <text evidence="7">The sequence shown here is derived from an EMBL/GenBank/DDBJ whole genome shotgun (WGS) entry which is preliminary data.</text>
</comment>
<dbReference type="Proteomes" id="UP000440224">
    <property type="component" value="Unassembled WGS sequence"/>
</dbReference>
<proteinExistence type="predicted"/>
<evidence type="ECO:0000256" key="4">
    <source>
        <dbReference type="ARBA" id="ARBA00023008"/>
    </source>
</evidence>
<dbReference type="OrthoDB" id="5521626at2"/>
<gene>
    <name evidence="7" type="ORF">GF068_40570</name>
</gene>
<dbReference type="GO" id="GO:0005507">
    <property type="term" value="F:copper ion binding"/>
    <property type="evidence" value="ECO:0007669"/>
    <property type="project" value="InterPro"/>
</dbReference>
<name>A0A6N7Q1K4_9BACT</name>
<keyword evidence="4" id="KW-0186">Copper</keyword>
<evidence type="ECO:0000259" key="6">
    <source>
        <dbReference type="Pfam" id="PF00127"/>
    </source>
</evidence>
<dbReference type="InterPro" id="IPR001673">
    <property type="entry name" value="S_mold_repeat"/>
</dbReference>
<dbReference type="InterPro" id="IPR052846">
    <property type="entry name" value="ECM-enzyme_regulator"/>
</dbReference>
<keyword evidence="3" id="KW-0249">Electron transport</keyword>
<accession>A0A6N7Q1K4</accession>
<feature type="domain" description="Blue (type 1) copper" evidence="6">
    <location>
        <begin position="467"/>
        <end position="557"/>
    </location>
</feature>
<dbReference type="InterPro" id="IPR028871">
    <property type="entry name" value="BlueCu_1_BS"/>
</dbReference>
<dbReference type="PANTHER" id="PTHR31797:SF6">
    <property type="entry name" value="CHITIN-BINDING TYPE-2 DOMAIN-CONTAINING PROTEIN"/>
    <property type="match status" value="1"/>
</dbReference>
<dbReference type="InterPro" id="IPR000923">
    <property type="entry name" value="BlueCu_1"/>
</dbReference>
<dbReference type="PROSITE" id="PS00196">
    <property type="entry name" value="COPPER_BLUE"/>
    <property type="match status" value="1"/>
</dbReference>
<dbReference type="GO" id="GO:0009055">
    <property type="term" value="F:electron transfer activity"/>
    <property type="evidence" value="ECO:0007669"/>
    <property type="project" value="InterPro"/>
</dbReference>
<keyword evidence="1" id="KW-0813">Transport</keyword>
<dbReference type="PANTHER" id="PTHR31797">
    <property type="entry name" value="EXTRACELLULAR MATRIX PROTEIN A-RELATED"/>
    <property type="match status" value="1"/>
</dbReference>
<evidence type="ECO:0000256" key="3">
    <source>
        <dbReference type="ARBA" id="ARBA00022982"/>
    </source>
</evidence>